<protein>
    <submittedName>
        <fullName evidence="2">Putative polysaccharide pyruvyl transferase</fullName>
    </submittedName>
</protein>
<evidence type="ECO:0000259" key="1">
    <source>
        <dbReference type="Pfam" id="PF04230"/>
    </source>
</evidence>
<organism evidence="2 3">
    <name type="scientific">Gordonia polyisoprenivorans (strain DSM 44266 / VH2)</name>
    <dbReference type="NCBI Taxonomy" id="1112204"/>
    <lineage>
        <taxon>Bacteria</taxon>
        <taxon>Bacillati</taxon>
        <taxon>Actinomycetota</taxon>
        <taxon>Actinomycetes</taxon>
        <taxon>Mycobacteriales</taxon>
        <taxon>Gordoniaceae</taxon>
        <taxon>Gordonia</taxon>
    </lineage>
</organism>
<keyword evidence="3" id="KW-1185">Reference proteome</keyword>
<name>H6N1J3_GORPV</name>
<dbReference type="STRING" id="1112204.GPOL_c11420"/>
<accession>H6N1J3</accession>
<dbReference type="Pfam" id="PF04230">
    <property type="entry name" value="PS_pyruv_trans"/>
    <property type="match status" value="1"/>
</dbReference>
<dbReference type="AlphaFoldDB" id="H6N1J3"/>
<dbReference type="PANTHER" id="PTHR36836:SF1">
    <property type="entry name" value="COLANIC ACID BIOSYNTHESIS PROTEIN WCAK"/>
    <property type="match status" value="1"/>
</dbReference>
<dbReference type="HOGENOM" id="CLU_686833_0_0_11"/>
<gene>
    <name evidence="2" type="ordered locus">GPOL_c11420</name>
</gene>
<reference evidence="2 3" key="1">
    <citation type="journal article" date="2012" name="Appl. Environ. Microbiol.">
        <title>Involvement of two latex-clearing proteins during rubber degradation and insights into the subsequent degradation pathway revealed by the genome sequence of Gordonia polyisoprenivorans strain VH2.</title>
        <authorList>
            <person name="Hiessl S."/>
            <person name="Schuldes J."/>
            <person name="Thurmer A."/>
            <person name="Halbsguth T."/>
            <person name="Broker D."/>
            <person name="Angelov A."/>
            <person name="Liebl W."/>
            <person name="Daniel R."/>
            <person name="Steinbuchel A."/>
        </authorList>
    </citation>
    <scope>NUCLEOTIDE SEQUENCE [LARGE SCALE GENOMIC DNA]</scope>
    <source>
        <strain evidence="3">DSM 44266 / VH2</strain>
    </source>
</reference>
<dbReference type="GO" id="GO:0016740">
    <property type="term" value="F:transferase activity"/>
    <property type="evidence" value="ECO:0007669"/>
    <property type="project" value="UniProtKB-KW"/>
</dbReference>
<evidence type="ECO:0000313" key="3">
    <source>
        <dbReference type="Proteomes" id="UP000009154"/>
    </source>
</evidence>
<dbReference type="InterPro" id="IPR007345">
    <property type="entry name" value="Polysacch_pyruvyl_Trfase"/>
</dbReference>
<keyword evidence="2" id="KW-0808">Transferase</keyword>
<evidence type="ECO:0000313" key="2">
    <source>
        <dbReference type="EMBL" id="AFA72204.1"/>
    </source>
</evidence>
<dbReference type="Proteomes" id="UP000009154">
    <property type="component" value="Chromosome"/>
</dbReference>
<dbReference type="eggNOG" id="COG2327">
    <property type="taxonomic scope" value="Bacteria"/>
</dbReference>
<sequence length="458" mass="49215">MNMPEMASVDDDHDHRILIENSEYWLRNIGDLAMLHVTVGRLRAHWPNARIGILTDSPALLSAYFPDAQAITVKADDPWSPPGRVERLAARVGPRWVGPFAMAAVRARRRLADLVKTRLPGLINRMRTTSEPRSSGPHPASAARGSFAAAAGASLVLVLGGGYLADADKLQATRVFELAAEAQRNMVPVAFVGQGLGPLTDEDLRARASAVLPDAGLIAVRERRRGPALLASMGVSAERVLVTGDDAIALAYARRDDTPGTDLGVCLRVAEYSPVTLHAQGIVGEVVRTVAARHDARLSPLIVSEHLGEDRRSTMPLVRGYRDVRTPAGRFVHPAEVVERVGACRVVVTGAYHLAVFALAQGIPVVGLTSSGYYDDKLLGLADMFGGGLIVVDLRSDDLGTELMNAVESAWESAPDVRDGLRDRAAAQIALGDSGYDRVFALVEDRDRVRDTDRGTVL</sequence>
<dbReference type="KEGG" id="gpo:GPOL_c11420"/>
<dbReference type="EMBL" id="CP003119">
    <property type="protein sequence ID" value="AFA72204.1"/>
    <property type="molecule type" value="Genomic_DNA"/>
</dbReference>
<proteinExistence type="predicted"/>
<dbReference type="PANTHER" id="PTHR36836">
    <property type="entry name" value="COLANIC ACID BIOSYNTHESIS PROTEIN WCAK"/>
    <property type="match status" value="1"/>
</dbReference>
<feature type="domain" description="Polysaccharide pyruvyl transferase" evidence="1">
    <location>
        <begin position="28"/>
        <end position="371"/>
    </location>
</feature>